<comment type="similarity">
    <text evidence="2">Belongs to the glycosyl hydrolase 3 family.</text>
</comment>
<dbReference type="InterPro" id="IPR017853">
    <property type="entry name" value="GH"/>
</dbReference>
<dbReference type="EC" id="3.2.1.21" evidence="3"/>
<dbReference type="InterPro" id="IPR051915">
    <property type="entry name" value="Cellulose_Degrad_GH3"/>
</dbReference>
<dbReference type="PRINTS" id="PR00133">
    <property type="entry name" value="GLHYDRLASE3"/>
</dbReference>
<gene>
    <name evidence="8" type="ORF">P0Y50_07595</name>
</gene>
<feature type="domain" description="Glycoside hydrolase family 3 N-terminal" evidence="7">
    <location>
        <begin position="95"/>
        <end position="425"/>
    </location>
</feature>
<evidence type="ECO:0000256" key="5">
    <source>
        <dbReference type="ARBA" id="ARBA00022801"/>
    </source>
</evidence>
<dbReference type="AlphaFoldDB" id="A0AAJ5X3S8"/>
<dbReference type="InterPro" id="IPR001764">
    <property type="entry name" value="Glyco_hydro_3_N"/>
</dbReference>
<accession>A0AAJ5X3S8</accession>
<dbReference type="InterPro" id="IPR036962">
    <property type="entry name" value="Glyco_hydro_3_N_sf"/>
</dbReference>
<organism evidence="8 9">
    <name type="scientific">Candidatus Brevundimonas colombiensis</name>
    <dbReference type="NCBI Taxonomy" id="3121376"/>
    <lineage>
        <taxon>Bacteria</taxon>
        <taxon>Pseudomonadati</taxon>
        <taxon>Pseudomonadota</taxon>
        <taxon>Alphaproteobacteria</taxon>
        <taxon>Caulobacterales</taxon>
        <taxon>Caulobacteraceae</taxon>
        <taxon>Brevundimonas</taxon>
    </lineage>
</organism>
<reference evidence="8" key="1">
    <citation type="submission" date="2023-03" db="EMBL/GenBank/DDBJ databases">
        <title>Andean soil-derived lignocellulolytic bacterial consortium as a source of novel taxa and putative plastic-active enzymes.</title>
        <authorList>
            <person name="Diaz-Garcia L."/>
            <person name="Chuvochina M."/>
            <person name="Feuerriegel G."/>
            <person name="Bunk B."/>
            <person name="Sproer C."/>
            <person name="Streit W.R."/>
            <person name="Rodriguez L.M."/>
            <person name="Overmann J."/>
            <person name="Jimenez D.J."/>
        </authorList>
    </citation>
    <scope>NUCLEOTIDE SEQUENCE</scope>
    <source>
        <strain evidence="8">MAG 833</strain>
    </source>
</reference>
<evidence type="ECO:0000256" key="3">
    <source>
        <dbReference type="ARBA" id="ARBA00012744"/>
    </source>
</evidence>
<keyword evidence="5 8" id="KW-0378">Hydrolase</keyword>
<dbReference type="Gene3D" id="3.20.20.300">
    <property type="entry name" value="Glycoside hydrolase, family 3, N-terminal domain"/>
    <property type="match status" value="1"/>
</dbReference>
<evidence type="ECO:0000259" key="7">
    <source>
        <dbReference type="Pfam" id="PF00933"/>
    </source>
</evidence>
<dbReference type="EMBL" id="CP119326">
    <property type="protein sequence ID" value="WEK41459.1"/>
    <property type="molecule type" value="Genomic_DNA"/>
</dbReference>
<dbReference type="Proteomes" id="UP001213664">
    <property type="component" value="Chromosome"/>
</dbReference>
<dbReference type="PANTHER" id="PTHR30620:SF16">
    <property type="entry name" value="LYSOSOMAL BETA GLUCOSIDASE"/>
    <property type="match status" value="1"/>
</dbReference>
<dbReference type="Pfam" id="PF00933">
    <property type="entry name" value="Glyco_hydro_3"/>
    <property type="match status" value="1"/>
</dbReference>
<dbReference type="SUPFAM" id="SSF51445">
    <property type="entry name" value="(Trans)glycosidases"/>
    <property type="match status" value="1"/>
</dbReference>
<keyword evidence="6" id="KW-0326">Glycosidase</keyword>
<evidence type="ECO:0000256" key="4">
    <source>
        <dbReference type="ARBA" id="ARBA00022729"/>
    </source>
</evidence>
<keyword evidence="4" id="KW-0732">Signal</keyword>
<protein>
    <recommendedName>
        <fullName evidence="3">beta-glucosidase</fullName>
        <ecNumber evidence="3">3.2.1.21</ecNumber>
    </recommendedName>
</protein>
<sequence length="637" mass="67984">MPGAGRADTPVDAAASLAVDGQSFRDLNHNGKLDPYEDHRLPMDARIADILGRMTLAEKAGLLVHGTAPALPDPAGGGLPGAGQAAYDLKAFEGLVERTHISSVITRLSVEPRRFAEQNNALQSVASRSRLGVPVTISTDPRNHFQHVDGASVAAGGFSQWPETLGLAAIGDAALVRRFGDAIRAEYRAVGIHMALSPQVDLATEPRWSRINGAFGEDAQLARRMTQAYVIGFQGGPQGLRPDGVATVVKHWVGYGASPQGWDGHNYYGRFSRLSDSDLAQHVIPFLGAFDAGVAGVMPTYNILQGPTLNGHPLEAVGAGFSRELLTDLLRGRYGFKGLVLSDWAITNDCNDNCRTGARPHGFGDIAMPWGVEDLSETERFAKGVNAGVDQFGGTDRSDRIVAAVQAGDIPVARMDEAARRVLRLKYELGLFDNPFVDPDQAAATVGRPDIQAEADAAQRRGMVVLENRLPKPLAAGARIHLTGIEAEAARRAGLVVVDDLSQADFALVRTVAPYERPHPNFFFGSRQNEGSLAFLPDHPALTQVRRAAAADVPVIVGVYLDRPAILTPLQPLADLLLGEFGASDAAFLAVAMTPSLAEGRLPFALPRSMAEVEAQSPGTPNDLQDPLYPIGYHKAD</sequence>
<proteinExistence type="inferred from homology"/>
<evidence type="ECO:0000256" key="2">
    <source>
        <dbReference type="ARBA" id="ARBA00005336"/>
    </source>
</evidence>
<dbReference type="PANTHER" id="PTHR30620">
    <property type="entry name" value="PERIPLASMIC BETA-GLUCOSIDASE-RELATED"/>
    <property type="match status" value="1"/>
</dbReference>
<evidence type="ECO:0000313" key="8">
    <source>
        <dbReference type="EMBL" id="WEK41459.1"/>
    </source>
</evidence>
<evidence type="ECO:0000313" key="9">
    <source>
        <dbReference type="Proteomes" id="UP001213664"/>
    </source>
</evidence>
<evidence type="ECO:0000256" key="1">
    <source>
        <dbReference type="ARBA" id="ARBA00000448"/>
    </source>
</evidence>
<evidence type="ECO:0000256" key="6">
    <source>
        <dbReference type="ARBA" id="ARBA00023295"/>
    </source>
</evidence>
<dbReference type="GO" id="GO:0008422">
    <property type="term" value="F:beta-glucosidase activity"/>
    <property type="evidence" value="ECO:0007669"/>
    <property type="project" value="UniProtKB-EC"/>
</dbReference>
<name>A0AAJ5X3S8_9CAUL</name>
<dbReference type="GO" id="GO:0009251">
    <property type="term" value="P:glucan catabolic process"/>
    <property type="evidence" value="ECO:0007669"/>
    <property type="project" value="TreeGrafter"/>
</dbReference>
<comment type="catalytic activity">
    <reaction evidence="1">
        <text>Hydrolysis of terminal, non-reducing beta-D-glucosyl residues with release of beta-D-glucose.</text>
        <dbReference type="EC" id="3.2.1.21"/>
    </reaction>
</comment>